<dbReference type="Proteomes" id="UP000187406">
    <property type="component" value="Unassembled WGS sequence"/>
</dbReference>
<evidence type="ECO:0000313" key="3">
    <source>
        <dbReference type="Proteomes" id="UP000187406"/>
    </source>
</evidence>
<evidence type="ECO:0000313" key="2">
    <source>
        <dbReference type="EMBL" id="GAV83952.1"/>
    </source>
</evidence>
<proteinExistence type="predicted"/>
<dbReference type="AlphaFoldDB" id="A0A1Q3CUU3"/>
<keyword evidence="3" id="KW-1185">Reference proteome</keyword>
<dbReference type="InParanoid" id="A0A1Q3CUU3"/>
<sequence>MANVVSISATIPLTEPLLPFTLNGATEPQQRTSSQRRNRASLSLFSFLIKLSPSSHSLNGALSTPLPLNRASPSSHSQRRNRDISFPLTVNDGIFFSFVYFF</sequence>
<protein>
    <submittedName>
        <fullName evidence="2">Uncharacterized protein</fullName>
    </submittedName>
</protein>
<name>A0A1Q3CUU3_CEPFO</name>
<organism evidence="2 3">
    <name type="scientific">Cephalotus follicularis</name>
    <name type="common">Albany pitcher plant</name>
    <dbReference type="NCBI Taxonomy" id="3775"/>
    <lineage>
        <taxon>Eukaryota</taxon>
        <taxon>Viridiplantae</taxon>
        <taxon>Streptophyta</taxon>
        <taxon>Embryophyta</taxon>
        <taxon>Tracheophyta</taxon>
        <taxon>Spermatophyta</taxon>
        <taxon>Magnoliopsida</taxon>
        <taxon>eudicotyledons</taxon>
        <taxon>Gunneridae</taxon>
        <taxon>Pentapetalae</taxon>
        <taxon>rosids</taxon>
        <taxon>fabids</taxon>
        <taxon>Oxalidales</taxon>
        <taxon>Cephalotaceae</taxon>
        <taxon>Cephalotus</taxon>
    </lineage>
</organism>
<gene>
    <name evidence="2" type="ORF">CFOL_v3_27397</name>
</gene>
<accession>A0A1Q3CUU3</accession>
<comment type="caution">
    <text evidence="2">The sequence shown here is derived from an EMBL/GenBank/DDBJ whole genome shotgun (WGS) entry which is preliminary data.</text>
</comment>
<feature type="region of interest" description="Disordered" evidence="1">
    <location>
        <begin position="62"/>
        <end position="81"/>
    </location>
</feature>
<reference evidence="3" key="1">
    <citation type="submission" date="2016-04" db="EMBL/GenBank/DDBJ databases">
        <title>Cephalotus genome sequencing.</title>
        <authorList>
            <person name="Fukushima K."/>
            <person name="Hasebe M."/>
            <person name="Fang X."/>
        </authorList>
    </citation>
    <scope>NUCLEOTIDE SEQUENCE [LARGE SCALE GENOMIC DNA]</scope>
    <source>
        <strain evidence="3">cv. St1</strain>
    </source>
</reference>
<evidence type="ECO:0000256" key="1">
    <source>
        <dbReference type="SAM" id="MobiDB-lite"/>
    </source>
</evidence>
<dbReference type="EMBL" id="BDDD01003053">
    <property type="protein sequence ID" value="GAV83952.1"/>
    <property type="molecule type" value="Genomic_DNA"/>
</dbReference>